<dbReference type="PROSITE" id="PS00518">
    <property type="entry name" value="ZF_RING_1"/>
    <property type="match status" value="1"/>
</dbReference>
<keyword evidence="6" id="KW-0862">Zinc</keyword>
<dbReference type="SUPFAM" id="SSF57850">
    <property type="entry name" value="RING/U-box"/>
    <property type="match status" value="1"/>
</dbReference>
<evidence type="ECO:0000259" key="11">
    <source>
        <dbReference type="PROSITE" id="PS50089"/>
    </source>
</evidence>
<name>A0A3Q4HIP0_NEOBR</name>
<evidence type="ECO:0000256" key="2">
    <source>
        <dbReference type="ARBA" id="ARBA00012483"/>
    </source>
</evidence>
<dbReference type="GO" id="GO:0006513">
    <property type="term" value="P:protein monoubiquitination"/>
    <property type="evidence" value="ECO:0007669"/>
    <property type="project" value="TreeGrafter"/>
</dbReference>
<reference evidence="12" key="1">
    <citation type="submission" date="2025-08" db="UniProtKB">
        <authorList>
            <consortium name="Ensembl"/>
        </authorList>
    </citation>
    <scope>IDENTIFICATION</scope>
</reference>
<evidence type="ECO:0000313" key="12">
    <source>
        <dbReference type="Ensembl" id="ENSNBRP00000016922.1"/>
    </source>
</evidence>
<keyword evidence="4" id="KW-0479">Metal-binding</keyword>
<dbReference type="AlphaFoldDB" id="A0A3Q4HIP0"/>
<evidence type="ECO:0000256" key="3">
    <source>
        <dbReference type="ARBA" id="ARBA00022679"/>
    </source>
</evidence>
<reference evidence="12" key="2">
    <citation type="submission" date="2025-09" db="UniProtKB">
        <authorList>
            <consortium name="Ensembl"/>
        </authorList>
    </citation>
    <scope>IDENTIFICATION</scope>
</reference>
<evidence type="ECO:0000256" key="9">
    <source>
        <dbReference type="PROSITE-ProRule" id="PRU00175"/>
    </source>
</evidence>
<dbReference type="Proteomes" id="UP000261580">
    <property type="component" value="Unassembled WGS sequence"/>
</dbReference>
<evidence type="ECO:0000256" key="10">
    <source>
        <dbReference type="SAM" id="MobiDB-lite"/>
    </source>
</evidence>
<dbReference type="InterPro" id="IPR001841">
    <property type="entry name" value="Znf_RING"/>
</dbReference>
<accession>A0A3Q4HIP0</accession>
<dbReference type="PROSITE" id="PS50089">
    <property type="entry name" value="ZF_RING_2"/>
    <property type="match status" value="1"/>
</dbReference>
<dbReference type="InterPro" id="IPR013083">
    <property type="entry name" value="Znf_RING/FYVE/PHD"/>
</dbReference>
<dbReference type="PANTHER" id="PTHR46077">
    <property type="entry name" value="E3 UBIQUITIN-PROTEIN LIGASE TOPORS"/>
    <property type="match status" value="1"/>
</dbReference>
<keyword evidence="3" id="KW-0808">Transferase</keyword>
<organism evidence="12 13">
    <name type="scientific">Neolamprologus brichardi</name>
    <name type="common">Fairy cichlid</name>
    <name type="synonym">Lamprologus brichardi</name>
    <dbReference type="NCBI Taxonomy" id="32507"/>
    <lineage>
        <taxon>Eukaryota</taxon>
        <taxon>Metazoa</taxon>
        <taxon>Chordata</taxon>
        <taxon>Craniata</taxon>
        <taxon>Vertebrata</taxon>
        <taxon>Euteleostomi</taxon>
        <taxon>Actinopterygii</taxon>
        <taxon>Neopterygii</taxon>
        <taxon>Teleostei</taxon>
        <taxon>Neoteleostei</taxon>
        <taxon>Acanthomorphata</taxon>
        <taxon>Ovalentaria</taxon>
        <taxon>Cichlomorphae</taxon>
        <taxon>Cichliformes</taxon>
        <taxon>Cichlidae</taxon>
        <taxon>African cichlids</taxon>
        <taxon>Pseudocrenilabrinae</taxon>
        <taxon>Lamprologini</taxon>
        <taxon>Neolamprologus</taxon>
    </lineage>
</organism>
<evidence type="ECO:0000256" key="4">
    <source>
        <dbReference type="ARBA" id="ARBA00022723"/>
    </source>
</evidence>
<evidence type="ECO:0000256" key="7">
    <source>
        <dbReference type="ARBA" id="ARBA00023015"/>
    </source>
</evidence>
<dbReference type="GO" id="GO:0061630">
    <property type="term" value="F:ubiquitin protein ligase activity"/>
    <property type="evidence" value="ECO:0007669"/>
    <property type="project" value="UniProtKB-EC"/>
</dbReference>
<keyword evidence="8" id="KW-0804">Transcription</keyword>
<evidence type="ECO:0000256" key="6">
    <source>
        <dbReference type="ARBA" id="ARBA00022833"/>
    </source>
</evidence>
<protein>
    <recommendedName>
        <fullName evidence="2">RING-type E3 ubiquitin transferase</fullName>
        <ecNumber evidence="2">2.3.2.27</ecNumber>
    </recommendedName>
</protein>
<feature type="domain" description="RING-type" evidence="11">
    <location>
        <begin position="33"/>
        <end position="72"/>
    </location>
</feature>
<dbReference type="Gene3D" id="3.30.40.10">
    <property type="entry name" value="Zinc/RING finger domain, C3HC4 (zinc finger)"/>
    <property type="match status" value="1"/>
</dbReference>
<keyword evidence="7" id="KW-0805">Transcription regulation</keyword>
<evidence type="ECO:0000256" key="5">
    <source>
        <dbReference type="ARBA" id="ARBA00022771"/>
    </source>
</evidence>
<evidence type="ECO:0000256" key="8">
    <source>
        <dbReference type="ARBA" id="ARBA00023163"/>
    </source>
</evidence>
<dbReference type="Ensembl" id="ENSNBRT00000017379.1">
    <property type="protein sequence ID" value="ENSNBRP00000016922.1"/>
    <property type="gene ID" value="ENSNBRG00000013068.1"/>
</dbReference>
<comment type="catalytic activity">
    <reaction evidence="1">
        <text>S-ubiquitinyl-[E2 ubiquitin-conjugating enzyme]-L-cysteine + [acceptor protein]-L-lysine = [E2 ubiquitin-conjugating enzyme]-L-cysteine + N(6)-ubiquitinyl-[acceptor protein]-L-lysine.</text>
        <dbReference type="EC" id="2.3.2.27"/>
    </reaction>
</comment>
<keyword evidence="5 9" id="KW-0863">Zinc-finger</keyword>
<dbReference type="GO" id="GO:0008270">
    <property type="term" value="F:zinc ion binding"/>
    <property type="evidence" value="ECO:0007669"/>
    <property type="project" value="UniProtKB-KW"/>
</dbReference>
<feature type="region of interest" description="Disordered" evidence="10">
    <location>
        <begin position="9"/>
        <end position="30"/>
    </location>
</feature>
<proteinExistence type="predicted"/>
<dbReference type="Pfam" id="PF00097">
    <property type="entry name" value="zf-C3HC4"/>
    <property type="match status" value="1"/>
</dbReference>
<dbReference type="OMA" id="DIMCTIC"/>
<dbReference type="GO" id="GO:0000209">
    <property type="term" value="P:protein polyubiquitination"/>
    <property type="evidence" value="ECO:0007669"/>
    <property type="project" value="TreeGrafter"/>
</dbReference>
<sequence length="102" mass="11978">MSAVKLALQLSQKNGRKRSSETKSAEVSPDSKCPICLDTFSNISRLDRCLHRFCFRCILEWSKNKAECPLCKQQTLYCYCSIEILNEYPHMWLSFFLETKMR</sequence>
<keyword evidence="13" id="KW-1185">Reference proteome</keyword>
<dbReference type="InterPro" id="IPR018957">
    <property type="entry name" value="Znf_C3HC4_RING-type"/>
</dbReference>
<dbReference type="EC" id="2.3.2.27" evidence="2"/>
<evidence type="ECO:0000313" key="13">
    <source>
        <dbReference type="Proteomes" id="UP000261580"/>
    </source>
</evidence>
<dbReference type="PANTHER" id="PTHR46077:SF1">
    <property type="entry name" value="TOP1 BINDING ARGININE_SERINE RICH PROTEIN, E3 UBIQUITIN LIGASE"/>
    <property type="match status" value="1"/>
</dbReference>
<dbReference type="SMART" id="SM00184">
    <property type="entry name" value="RING"/>
    <property type="match status" value="1"/>
</dbReference>
<dbReference type="GeneTree" id="ENSGT01150000287329"/>
<dbReference type="InterPro" id="IPR017907">
    <property type="entry name" value="Znf_RING_CS"/>
</dbReference>
<dbReference type="Bgee" id="ENSNBRG00000013068">
    <property type="expression patterns" value="Expressed in testis and 6 other cell types or tissues"/>
</dbReference>
<dbReference type="STRING" id="32507.ENSNBRP00000016922"/>
<evidence type="ECO:0000256" key="1">
    <source>
        <dbReference type="ARBA" id="ARBA00000900"/>
    </source>
</evidence>